<dbReference type="InterPro" id="IPR051332">
    <property type="entry name" value="Fosfomycin_Res_Enzymes"/>
</dbReference>
<dbReference type="RefSeq" id="WP_394828224.1">
    <property type="nucleotide sequence ID" value="NZ_CP089984.1"/>
</dbReference>
<accession>A0ABZ2M7W1</accession>
<gene>
    <name evidence="3" type="ORF">LZC94_15285</name>
</gene>
<proteinExistence type="predicted"/>
<dbReference type="Proteomes" id="UP001370348">
    <property type="component" value="Chromosome"/>
</dbReference>
<sequence length="145" mass="16148">MQINGIAHIQLSVSDLPRSREFYRKLFAFFEMSIVFDDATTFYGVGGKTGIVITRADPALGPFNQRHVGLHHVCFRLRSREDIDQLHAFLVDIGAPIVHAPEDGPWAKGYYSVLFEDPDGIRLEANYVPGKGNLDPDVKLPLGVP</sequence>
<keyword evidence="4" id="KW-1185">Reference proteome</keyword>
<dbReference type="PANTHER" id="PTHR36113:SF6">
    <property type="entry name" value="FOSFOMYCIN RESISTANCE PROTEIN FOSX"/>
    <property type="match status" value="1"/>
</dbReference>
<keyword evidence="1" id="KW-0479">Metal-binding</keyword>
<name>A0ABZ2M7W1_9BACT</name>
<dbReference type="InterPro" id="IPR004360">
    <property type="entry name" value="Glyas_Fos-R_dOase_dom"/>
</dbReference>
<dbReference type="EMBL" id="CP089984">
    <property type="protein sequence ID" value="WXB18591.1"/>
    <property type="molecule type" value="Genomic_DNA"/>
</dbReference>
<evidence type="ECO:0000313" key="3">
    <source>
        <dbReference type="EMBL" id="WXB18591.1"/>
    </source>
</evidence>
<dbReference type="InterPro" id="IPR029068">
    <property type="entry name" value="Glyas_Bleomycin-R_OHBP_Dase"/>
</dbReference>
<dbReference type="SUPFAM" id="SSF54593">
    <property type="entry name" value="Glyoxalase/Bleomycin resistance protein/Dihydroxybiphenyl dioxygenase"/>
    <property type="match status" value="1"/>
</dbReference>
<feature type="domain" description="VOC" evidence="2">
    <location>
        <begin position="5"/>
        <end position="128"/>
    </location>
</feature>
<protein>
    <submittedName>
        <fullName evidence="3">VOC family protein</fullName>
    </submittedName>
</protein>
<dbReference type="PANTHER" id="PTHR36113">
    <property type="entry name" value="LYASE, PUTATIVE-RELATED-RELATED"/>
    <property type="match status" value="1"/>
</dbReference>
<reference evidence="3 4" key="1">
    <citation type="submission" date="2021-12" db="EMBL/GenBank/DDBJ databases">
        <title>Discovery of the Pendulisporaceae a myxobacterial family with distinct sporulation behavior and unique specialized metabolism.</title>
        <authorList>
            <person name="Garcia R."/>
            <person name="Popoff A."/>
            <person name="Bader C.D."/>
            <person name="Loehr J."/>
            <person name="Walesch S."/>
            <person name="Walt C."/>
            <person name="Boldt J."/>
            <person name="Bunk B."/>
            <person name="Haeckl F.J.F.P.J."/>
            <person name="Gunesch A.P."/>
            <person name="Birkelbach J."/>
            <person name="Nuebel U."/>
            <person name="Pietschmann T."/>
            <person name="Bach T."/>
            <person name="Mueller R."/>
        </authorList>
    </citation>
    <scope>NUCLEOTIDE SEQUENCE [LARGE SCALE GENOMIC DNA]</scope>
    <source>
        <strain evidence="3 4">MSr11954</strain>
    </source>
</reference>
<dbReference type="PROSITE" id="PS51819">
    <property type="entry name" value="VOC"/>
    <property type="match status" value="1"/>
</dbReference>
<dbReference type="InterPro" id="IPR037523">
    <property type="entry name" value="VOC_core"/>
</dbReference>
<dbReference type="Pfam" id="PF00903">
    <property type="entry name" value="Glyoxalase"/>
    <property type="match status" value="1"/>
</dbReference>
<evidence type="ECO:0000256" key="1">
    <source>
        <dbReference type="ARBA" id="ARBA00022723"/>
    </source>
</evidence>
<dbReference type="CDD" id="cd06587">
    <property type="entry name" value="VOC"/>
    <property type="match status" value="1"/>
</dbReference>
<dbReference type="Gene3D" id="3.10.180.10">
    <property type="entry name" value="2,3-Dihydroxybiphenyl 1,2-Dioxygenase, domain 1"/>
    <property type="match status" value="1"/>
</dbReference>
<evidence type="ECO:0000259" key="2">
    <source>
        <dbReference type="PROSITE" id="PS51819"/>
    </source>
</evidence>
<organism evidence="3 4">
    <name type="scientific">Pendulispora albinea</name>
    <dbReference type="NCBI Taxonomy" id="2741071"/>
    <lineage>
        <taxon>Bacteria</taxon>
        <taxon>Pseudomonadati</taxon>
        <taxon>Myxococcota</taxon>
        <taxon>Myxococcia</taxon>
        <taxon>Myxococcales</taxon>
        <taxon>Sorangiineae</taxon>
        <taxon>Pendulisporaceae</taxon>
        <taxon>Pendulispora</taxon>
    </lineage>
</organism>
<evidence type="ECO:0000313" key="4">
    <source>
        <dbReference type="Proteomes" id="UP001370348"/>
    </source>
</evidence>